<evidence type="ECO:0000259" key="3">
    <source>
        <dbReference type="Pfam" id="PF00521"/>
    </source>
</evidence>
<feature type="compositionally biased region" description="Basic and acidic residues" evidence="2">
    <location>
        <begin position="181"/>
        <end position="207"/>
    </location>
</feature>
<feature type="domain" description="Topo IIA-type catalytic" evidence="3">
    <location>
        <begin position="19"/>
        <end position="184"/>
    </location>
</feature>
<proteinExistence type="predicted"/>
<accession>A0AB39CE17</accession>
<organism evidence="4">
    <name type="scientific">Pseudomonas phage HRDY3</name>
    <dbReference type="NCBI Taxonomy" id="3236930"/>
    <lineage>
        <taxon>Viruses</taxon>
    </lineage>
</organism>
<dbReference type="InterPro" id="IPR013757">
    <property type="entry name" value="Topo_IIA_A_a_sf"/>
</dbReference>
<dbReference type="GO" id="GO:0006265">
    <property type="term" value="P:DNA topological change"/>
    <property type="evidence" value="ECO:0007669"/>
    <property type="project" value="InterPro"/>
</dbReference>
<dbReference type="InterPro" id="IPR002205">
    <property type="entry name" value="Topo_IIA_dom_A"/>
</dbReference>
<dbReference type="GO" id="GO:0003918">
    <property type="term" value="F:DNA topoisomerase type II (double strand cut, ATP-hydrolyzing) activity"/>
    <property type="evidence" value="ECO:0007669"/>
    <property type="project" value="InterPro"/>
</dbReference>
<dbReference type="GO" id="GO:0003677">
    <property type="term" value="F:DNA binding"/>
    <property type="evidence" value="ECO:0007669"/>
    <property type="project" value="UniProtKB-KW"/>
</dbReference>
<protein>
    <submittedName>
        <fullName evidence="4">DNA gyrase/topoisomerase IV subunit A</fullName>
    </submittedName>
</protein>
<dbReference type="GO" id="GO:0005524">
    <property type="term" value="F:ATP binding"/>
    <property type="evidence" value="ECO:0007669"/>
    <property type="project" value="InterPro"/>
</dbReference>
<dbReference type="SUPFAM" id="SSF56719">
    <property type="entry name" value="Type II DNA topoisomerase"/>
    <property type="match status" value="1"/>
</dbReference>
<dbReference type="Gene3D" id="3.30.1360.40">
    <property type="match status" value="1"/>
</dbReference>
<sequence>MKDASNTSGKKNKHAGPYGAHIEVSCPKNMNEEKFDEVCAKVDKAIRSSVSYRLGITIRKPGDETNTFKYVNYVQYFGAWIKYRIKLEERLIGYLLDKAAKELHLNEVYLYAVQNREKLLKALPKVLASKTPAAVLAKALKMPEADAEIILERKVRQLAALEESDLKTKIKSIKAEIKGLKDDQREPGARAARDTAERVKNYMKKPDPTVSGLPVE</sequence>
<dbReference type="Gene3D" id="1.10.268.10">
    <property type="entry name" value="Topoisomerase, domain 3"/>
    <property type="match status" value="1"/>
</dbReference>
<dbReference type="Pfam" id="PF00521">
    <property type="entry name" value="DNA_topoisoIV"/>
    <property type="match status" value="1"/>
</dbReference>
<feature type="region of interest" description="Disordered" evidence="2">
    <location>
        <begin position="181"/>
        <end position="216"/>
    </location>
</feature>
<keyword evidence="1" id="KW-0238">DNA-binding</keyword>
<evidence type="ECO:0000313" key="4">
    <source>
        <dbReference type="EMBL" id="XDJ15141.1"/>
    </source>
</evidence>
<evidence type="ECO:0000256" key="2">
    <source>
        <dbReference type="SAM" id="MobiDB-lite"/>
    </source>
</evidence>
<dbReference type="Gene3D" id="3.90.199.10">
    <property type="entry name" value="Topoisomerase II, domain 5"/>
    <property type="match status" value="1"/>
</dbReference>
<dbReference type="EMBL" id="PQ015379">
    <property type="protein sequence ID" value="XDJ15141.1"/>
    <property type="molecule type" value="Genomic_DNA"/>
</dbReference>
<evidence type="ECO:0000256" key="1">
    <source>
        <dbReference type="ARBA" id="ARBA00023125"/>
    </source>
</evidence>
<dbReference type="InterPro" id="IPR013760">
    <property type="entry name" value="Topo_IIA-like_dom_sf"/>
</dbReference>
<reference evidence="4" key="1">
    <citation type="submission" date="2024-07" db="EMBL/GenBank/DDBJ databases">
        <authorList>
            <person name="Bringhurst R.M."/>
            <person name="Homer T.E."/>
        </authorList>
    </citation>
    <scope>NUCLEOTIDE SEQUENCE</scope>
</reference>
<name>A0AB39CE17_9VIRU</name>
<dbReference type="InterPro" id="IPR013758">
    <property type="entry name" value="Topo_IIA_A/C_ab"/>
</dbReference>